<dbReference type="Proteomes" id="UP000235371">
    <property type="component" value="Unassembled WGS sequence"/>
</dbReference>
<evidence type="ECO:0000313" key="3">
    <source>
        <dbReference type="Proteomes" id="UP000235371"/>
    </source>
</evidence>
<feature type="domain" description="2EXR" evidence="1">
    <location>
        <begin position="7"/>
        <end position="54"/>
    </location>
</feature>
<dbReference type="Pfam" id="PF20150">
    <property type="entry name" value="2EXR"/>
    <property type="match status" value="1"/>
</dbReference>
<organism evidence="2 3">
    <name type="scientific">Hyaloscypha bicolor E</name>
    <dbReference type="NCBI Taxonomy" id="1095630"/>
    <lineage>
        <taxon>Eukaryota</taxon>
        <taxon>Fungi</taxon>
        <taxon>Dikarya</taxon>
        <taxon>Ascomycota</taxon>
        <taxon>Pezizomycotina</taxon>
        <taxon>Leotiomycetes</taxon>
        <taxon>Helotiales</taxon>
        <taxon>Hyaloscyphaceae</taxon>
        <taxon>Hyaloscypha</taxon>
        <taxon>Hyaloscypha bicolor</taxon>
    </lineage>
</organism>
<dbReference type="RefSeq" id="XP_024730918.1">
    <property type="nucleotide sequence ID" value="XM_024870478.1"/>
</dbReference>
<keyword evidence="3" id="KW-1185">Reference proteome</keyword>
<protein>
    <recommendedName>
        <fullName evidence="1">2EXR domain-containing protein</fullName>
    </recommendedName>
</protein>
<dbReference type="InParanoid" id="A0A2J6STB1"/>
<proteinExistence type="predicted"/>
<dbReference type="EMBL" id="KZ613866">
    <property type="protein sequence ID" value="PMD54014.1"/>
    <property type="molecule type" value="Genomic_DNA"/>
</dbReference>
<name>A0A2J6STB1_9HELO</name>
<dbReference type="InterPro" id="IPR045518">
    <property type="entry name" value="2EXR"/>
</dbReference>
<sequence length="231" mass="26208">MSGTTSFTLFPKLPPELRQVVWAIALPSPRLIDPSHPLMSTTRESRQAILKHCELPPDSSESTSFWHDLGRKIILLNEIPFTLGLQHHVPKQTWLRLCESMTVLAVDPFVEYLTCPVPQMIWPHEGALVPTQAKRLAYEASKFRNLQQILLFQRAGSEAHVQELATQLRAEIEVWNNVARRFAIDEVLECPLSCVLVVLLHLPHISCLPYECSKRQDAGPAMKGALRSYRT</sequence>
<dbReference type="AlphaFoldDB" id="A0A2J6STB1"/>
<evidence type="ECO:0000259" key="1">
    <source>
        <dbReference type="Pfam" id="PF20150"/>
    </source>
</evidence>
<dbReference type="OrthoDB" id="3562704at2759"/>
<reference evidence="2 3" key="1">
    <citation type="submission" date="2016-04" db="EMBL/GenBank/DDBJ databases">
        <title>A degradative enzymes factory behind the ericoid mycorrhizal symbiosis.</title>
        <authorList>
            <consortium name="DOE Joint Genome Institute"/>
            <person name="Martino E."/>
            <person name="Morin E."/>
            <person name="Grelet G."/>
            <person name="Kuo A."/>
            <person name="Kohler A."/>
            <person name="Daghino S."/>
            <person name="Barry K."/>
            <person name="Choi C."/>
            <person name="Cichocki N."/>
            <person name="Clum A."/>
            <person name="Copeland A."/>
            <person name="Hainaut M."/>
            <person name="Haridas S."/>
            <person name="Labutti K."/>
            <person name="Lindquist E."/>
            <person name="Lipzen A."/>
            <person name="Khouja H.-R."/>
            <person name="Murat C."/>
            <person name="Ohm R."/>
            <person name="Olson A."/>
            <person name="Spatafora J."/>
            <person name="Veneault-Fourrey C."/>
            <person name="Henrissat B."/>
            <person name="Grigoriev I."/>
            <person name="Martin F."/>
            <person name="Perotto S."/>
        </authorList>
    </citation>
    <scope>NUCLEOTIDE SEQUENCE [LARGE SCALE GENOMIC DNA]</scope>
    <source>
        <strain evidence="2 3">E</strain>
    </source>
</reference>
<dbReference type="GeneID" id="36578560"/>
<evidence type="ECO:0000313" key="2">
    <source>
        <dbReference type="EMBL" id="PMD54014.1"/>
    </source>
</evidence>
<gene>
    <name evidence="2" type="ORF">K444DRAFT_133772</name>
</gene>
<accession>A0A2J6STB1</accession>